<reference evidence="2" key="2">
    <citation type="submission" date="2016-11" db="EMBL/GenBank/DDBJ databases">
        <authorList>
            <person name="Jaros S."/>
            <person name="Januszkiewicz K."/>
            <person name="Wedrychowicz H."/>
        </authorList>
    </citation>
    <scope>NUCLEOTIDE SEQUENCE [LARGE SCALE GENOMIC DNA]</scope>
    <source>
        <strain evidence="2">DSM 27989</strain>
    </source>
</reference>
<dbReference type="InterPro" id="IPR008983">
    <property type="entry name" value="Tumour_necrosis_fac-like_dom"/>
</dbReference>
<dbReference type="STRING" id="1434701.SAMN05443634_110111"/>
<evidence type="ECO:0000313" key="2">
    <source>
        <dbReference type="EMBL" id="SHL52190.1"/>
    </source>
</evidence>
<name>A0A1M7BB26_9FLAO</name>
<organism evidence="2 3">
    <name type="scientific">Chishuiella changwenlii</name>
    <dbReference type="NCBI Taxonomy" id="1434701"/>
    <lineage>
        <taxon>Bacteria</taxon>
        <taxon>Pseudomonadati</taxon>
        <taxon>Bacteroidota</taxon>
        <taxon>Flavobacteriia</taxon>
        <taxon>Flavobacteriales</taxon>
        <taxon>Weeksellaceae</taxon>
        <taxon>Chishuiella</taxon>
    </lineage>
</organism>
<dbReference type="Proteomes" id="UP000650994">
    <property type="component" value="Unassembled WGS sequence"/>
</dbReference>
<dbReference type="OrthoDB" id="1255557at2"/>
<proteinExistence type="predicted"/>
<evidence type="ECO:0000313" key="1">
    <source>
        <dbReference type="EMBL" id="GGE96361.1"/>
    </source>
</evidence>
<reference evidence="4" key="4">
    <citation type="journal article" date="2019" name="Int. J. Syst. Evol. Microbiol.">
        <title>The Global Catalogue of Microorganisms (GCM) 10K type strain sequencing project: providing services to taxonomists for standard genome sequencing and annotation.</title>
        <authorList>
            <consortium name="The Broad Institute Genomics Platform"/>
            <consortium name="The Broad Institute Genome Sequencing Center for Infectious Disease"/>
            <person name="Wu L."/>
            <person name="Ma J."/>
        </authorList>
    </citation>
    <scope>NUCLEOTIDE SEQUENCE [LARGE SCALE GENOMIC DNA]</scope>
    <source>
        <strain evidence="4">CGMCC 1.12707</strain>
    </source>
</reference>
<reference evidence="1" key="1">
    <citation type="journal article" date="2014" name="Int. J. Syst. Evol. Microbiol.">
        <title>Complete genome of a new Firmicutes species belonging to the dominant human colonic microbiota ('Ruminococcus bicirculans') reveals two chromosomes and a selective capacity to utilize plant glucans.</title>
        <authorList>
            <consortium name="NISC Comparative Sequencing Program"/>
            <person name="Wegmann U."/>
            <person name="Louis P."/>
            <person name="Goesmann A."/>
            <person name="Henrissat B."/>
            <person name="Duncan S.H."/>
            <person name="Flint H.J."/>
        </authorList>
    </citation>
    <scope>NUCLEOTIDE SEQUENCE</scope>
    <source>
        <strain evidence="1">CGMCC 1.12707</strain>
    </source>
</reference>
<reference evidence="1" key="5">
    <citation type="submission" date="2024-05" db="EMBL/GenBank/DDBJ databases">
        <authorList>
            <person name="Sun Q."/>
            <person name="Zhou Y."/>
        </authorList>
    </citation>
    <scope>NUCLEOTIDE SEQUENCE</scope>
    <source>
        <strain evidence="1">CGMCC 1.12707</strain>
    </source>
</reference>
<reference evidence="3" key="3">
    <citation type="submission" date="2016-11" db="EMBL/GenBank/DDBJ databases">
        <authorList>
            <person name="Varghese N."/>
            <person name="Submissions S."/>
        </authorList>
    </citation>
    <scope>NUCLEOTIDE SEQUENCE [LARGE SCALE GENOMIC DNA]</scope>
    <source>
        <strain evidence="3">DSM 27989</strain>
    </source>
</reference>
<dbReference type="EMBL" id="BMFL01000007">
    <property type="protein sequence ID" value="GGE96361.1"/>
    <property type="molecule type" value="Genomic_DNA"/>
</dbReference>
<evidence type="ECO:0000313" key="4">
    <source>
        <dbReference type="Proteomes" id="UP000650994"/>
    </source>
</evidence>
<dbReference type="Gene3D" id="2.60.120.40">
    <property type="match status" value="1"/>
</dbReference>
<sequence>MKTKFTLVILLLSYFSIAQVGIGTLTPLATLQIDGEPTNTSKTDGLIAPKITKAQLIAKSSLYGAAQAGTIVYVSDISGSTNTPTNNIKRVGYYYFNGTVWNTMESTAGTVSFTASLGSGSGTVTNATIGATAFLTVPLPNVTSNVGGGTWNATNNIYTVPVTGTYLIKSSIRLIDGSTNSPTRNIFQAVHTDNIDIPDGIWQTNSGARWTMLYTRIANFAAGTGLRLYIYSDGIEAKLSDASLNISLISLQ</sequence>
<protein>
    <recommendedName>
        <fullName evidence="5">C1q domain-containing protein</fullName>
    </recommendedName>
</protein>
<keyword evidence="4" id="KW-1185">Reference proteome</keyword>
<accession>A0A1M7BB26</accession>
<dbReference type="RefSeq" id="WP_072933375.1">
    <property type="nucleotide sequence ID" value="NZ_BMFL01000007.1"/>
</dbReference>
<dbReference type="EMBL" id="FRBH01000010">
    <property type="protein sequence ID" value="SHL52190.1"/>
    <property type="molecule type" value="Genomic_DNA"/>
</dbReference>
<dbReference type="AlphaFoldDB" id="A0A1M7BB26"/>
<dbReference type="Proteomes" id="UP000184120">
    <property type="component" value="Unassembled WGS sequence"/>
</dbReference>
<evidence type="ECO:0008006" key="5">
    <source>
        <dbReference type="Google" id="ProtNLM"/>
    </source>
</evidence>
<evidence type="ECO:0000313" key="3">
    <source>
        <dbReference type="Proteomes" id="UP000184120"/>
    </source>
</evidence>
<gene>
    <name evidence="1" type="ORF">GCM10010984_12350</name>
    <name evidence="2" type="ORF">SAMN05443634_110111</name>
</gene>